<evidence type="ECO:0000313" key="6">
    <source>
        <dbReference type="Proteomes" id="UP001596378"/>
    </source>
</evidence>
<feature type="coiled-coil region" evidence="1">
    <location>
        <begin position="78"/>
        <end position="105"/>
    </location>
</feature>
<organism evidence="5 6">
    <name type="scientific">Cohnella cellulosilytica</name>
    <dbReference type="NCBI Taxonomy" id="986710"/>
    <lineage>
        <taxon>Bacteria</taxon>
        <taxon>Bacillati</taxon>
        <taxon>Bacillota</taxon>
        <taxon>Bacilli</taxon>
        <taxon>Bacillales</taxon>
        <taxon>Paenibacillaceae</taxon>
        <taxon>Cohnella</taxon>
    </lineage>
</organism>
<dbReference type="Pfam" id="PF25155">
    <property type="entry name" value="NTF2_YvbJ"/>
    <property type="match status" value="1"/>
</dbReference>
<gene>
    <name evidence="5" type="ORF">ACFQMJ_23940</name>
</gene>
<feature type="domain" description="TcaA 4th" evidence="3">
    <location>
        <begin position="212"/>
        <end position="275"/>
    </location>
</feature>
<feature type="domain" description="TcaA second" evidence="2">
    <location>
        <begin position="34"/>
        <end position="131"/>
    </location>
</feature>
<name>A0ABW2FEL6_9BACL</name>
<dbReference type="Pfam" id="PF22820">
    <property type="entry name" value="TcaA_3rd_4th"/>
    <property type="match status" value="1"/>
</dbReference>
<accession>A0ABW2FEL6</accession>
<evidence type="ECO:0000259" key="4">
    <source>
        <dbReference type="Pfam" id="PF25155"/>
    </source>
</evidence>
<evidence type="ECO:0000259" key="2">
    <source>
        <dbReference type="Pfam" id="PF22813"/>
    </source>
</evidence>
<keyword evidence="1" id="KW-0175">Coiled coil</keyword>
<dbReference type="InterPro" id="IPR056902">
    <property type="entry name" value="NTF2_YvbJ"/>
</dbReference>
<evidence type="ECO:0000313" key="5">
    <source>
        <dbReference type="EMBL" id="MFC7151601.1"/>
    </source>
</evidence>
<sequence length="429" mass="47742">MTSKNKIRLGAAAFAVIAAAGLYFLGGYLADGQRLIERFESSIDKKQPDKLLKLLSAPEGAVDRTTAEAIVDHLGEDADAKQAVLSRLKTEIARLEEDSEQSFAADGESAFVYAHKKEKKRWLIYDDYELELRTYKVPVTTNFGGARILLDGEEAGIAGVDGSTLQLGPLLPGKYAIKAMYEGKYTTLENEVQAKLFPIGSAVEPVEVPLRGEYVDVFSNNGFARIFINGEDIGLAVGDGQRIGPITADGSNTISVEADYPWGTTKSEERPIDGKRVEFELTALTDETKEQIVDAAHAFVSSWYEAFRERDAERLRRVHPGRKADLAGHFADMVAGDEHYIGQLRKATFDRDSLRLEQLGASDYSVSVRARIEYEEAYYYGAFDFRPETEAGEQTTSYRLRYENGEWAVFEWSEADNEALSANVKVYDR</sequence>
<evidence type="ECO:0000256" key="1">
    <source>
        <dbReference type="SAM" id="Coils"/>
    </source>
</evidence>
<comment type="caution">
    <text evidence="5">The sequence shown here is derived from an EMBL/GenBank/DDBJ whole genome shotgun (WGS) entry which is preliminary data.</text>
</comment>
<dbReference type="InterPro" id="IPR054529">
    <property type="entry name" value="TcaA_2nd"/>
</dbReference>
<reference evidence="6" key="1">
    <citation type="journal article" date="2019" name="Int. J. Syst. Evol. Microbiol.">
        <title>The Global Catalogue of Microorganisms (GCM) 10K type strain sequencing project: providing services to taxonomists for standard genome sequencing and annotation.</title>
        <authorList>
            <consortium name="The Broad Institute Genomics Platform"/>
            <consortium name="The Broad Institute Genome Sequencing Center for Infectious Disease"/>
            <person name="Wu L."/>
            <person name="Ma J."/>
        </authorList>
    </citation>
    <scope>NUCLEOTIDE SEQUENCE [LARGE SCALE GENOMIC DNA]</scope>
    <source>
        <strain evidence="6">KCTC 12907</strain>
    </source>
</reference>
<dbReference type="InterPro" id="IPR054530">
    <property type="entry name" value="TcaA_4th"/>
</dbReference>
<dbReference type="PANTHER" id="PTHR40038">
    <property type="entry name" value="MEMBRANE-ASSOCIATED PROTEIN TCAA"/>
    <property type="match status" value="1"/>
</dbReference>
<proteinExistence type="predicted"/>
<keyword evidence="6" id="KW-1185">Reference proteome</keyword>
<evidence type="ECO:0008006" key="7">
    <source>
        <dbReference type="Google" id="ProtNLM"/>
    </source>
</evidence>
<dbReference type="Proteomes" id="UP001596378">
    <property type="component" value="Unassembled WGS sequence"/>
</dbReference>
<protein>
    <recommendedName>
        <fullName evidence="7">PEGA domain-containing protein</fullName>
    </recommendedName>
</protein>
<feature type="domain" description="YvbJ-like NTF2-like" evidence="4">
    <location>
        <begin position="292"/>
        <end position="413"/>
    </location>
</feature>
<dbReference type="Pfam" id="PF22813">
    <property type="entry name" value="TcaA_2nd"/>
    <property type="match status" value="1"/>
</dbReference>
<dbReference type="RefSeq" id="WP_378050786.1">
    <property type="nucleotide sequence ID" value="NZ_JBHMDN010000029.1"/>
</dbReference>
<dbReference type="PANTHER" id="PTHR40038:SF1">
    <property type="entry name" value="MEMBRANE-ASSOCIATED PROTEIN TCAA"/>
    <property type="match status" value="1"/>
</dbReference>
<dbReference type="EMBL" id="JBHTAI010000017">
    <property type="protein sequence ID" value="MFC7151601.1"/>
    <property type="molecule type" value="Genomic_DNA"/>
</dbReference>
<evidence type="ECO:0000259" key="3">
    <source>
        <dbReference type="Pfam" id="PF22820"/>
    </source>
</evidence>